<organism evidence="12 13">
    <name type="scientific">Carassius auratus</name>
    <name type="common">Goldfish</name>
    <dbReference type="NCBI Taxonomy" id="7957"/>
    <lineage>
        <taxon>Eukaryota</taxon>
        <taxon>Metazoa</taxon>
        <taxon>Chordata</taxon>
        <taxon>Craniata</taxon>
        <taxon>Vertebrata</taxon>
        <taxon>Euteleostomi</taxon>
        <taxon>Actinopterygii</taxon>
        <taxon>Neopterygii</taxon>
        <taxon>Teleostei</taxon>
        <taxon>Ostariophysi</taxon>
        <taxon>Cypriniformes</taxon>
        <taxon>Cyprinidae</taxon>
        <taxon>Cyprininae</taxon>
        <taxon>Carassius</taxon>
    </lineage>
</organism>
<accession>A0A6P6M2D4</accession>
<dbReference type="EC" id="3.4.24.-" evidence="10"/>
<dbReference type="PRINTS" id="PR00480">
    <property type="entry name" value="ASTACIN"/>
</dbReference>
<keyword evidence="5 9" id="KW-0862">Zinc</keyword>
<dbReference type="InterPro" id="IPR001506">
    <property type="entry name" value="Peptidase_M12A"/>
</dbReference>
<dbReference type="GeneID" id="113064352"/>
<feature type="active site" evidence="9">
    <location>
        <position position="171"/>
    </location>
</feature>
<evidence type="ECO:0000256" key="6">
    <source>
        <dbReference type="ARBA" id="ARBA00023049"/>
    </source>
</evidence>
<evidence type="ECO:0000313" key="13">
    <source>
        <dbReference type="RefSeq" id="XP_026090900.1"/>
    </source>
</evidence>
<dbReference type="PROSITE" id="PS51864">
    <property type="entry name" value="ASTACIN"/>
    <property type="match status" value="1"/>
</dbReference>
<evidence type="ECO:0000256" key="4">
    <source>
        <dbReference type="ARBA" id="ARBA00022801"/>
    </source>
</evidence>
<keyword evidence="4 9" id="KW-0378">Hydrolase</keyword>
<dbReference type="InterPro" id="IPR006026">
    <property type="entry name" value="Peptidase_Metallo"/>
</dbReference>
<feature type="binding site" evidence="9">
    <location>
        <position position="180"/>
    </location>
    <ligand>
        <name>Zn(2+)</name>
        <dbReference type="ChEBI" id="CHEBI:29105"/>
        <note>catalytic</note>
    </ligand>
</feature>
<feature type="binding site" evidence="9">
    <location>
        <position position="174"/>
    </location>
    <ligand>
        <name>Zn(2+)</name>
        <dbReference type="ChEBI" id="CHEBI:29105"/>
        <note>catalytic</note>
    </ligand>
</feature>
<dbReference type="GO" id="GO:0004222">
    <property type="term" value="F:metalloendopeptidase activity"/>
    <property type="evidence" value="ECO:0007669"/>
    <property type="project" value="UniProtKB-UniRule"/>
</dbReference>
<dbReference type="FunFam" id="3.40.390.10:FF:000040">
    <property type="entry name" value="Metalloendopeptidase"/>
    <property type="match status" value="1"/>
</dbReference>
<dbReference type="PANTHER" id="PTHR10127">
    <property type="entry name" value="DISCOIDIN, CUB, EGF, LAMININ , AND ZINC METALLOPROTEASE DOMAIN CONTAINING"/>
    <property type="match status" value="1"/>
</dbReference>
<feature type="chain" id="PRO_5028513129" description="Metalloendopeptidase" evidence="10">
    <location>
        <begin position="20"/>
        <end position="272"/>
    </location>
</feature>
<dbReference type="SMART" id="SM00235">
    <property type="entry name" value="ZnMc"/>
    <property type="match status" value="1"/>
</dbReference>
<dbReference type="Gene3D" id="3.40.390.10">
    <property type="entry name" value="Collagenase (Catalytic Domain)"/>
    <property type="match status" value="1"/>
</dbReference>
<evidence type="ECO:0000256" key="9">
    <source>
        <dbReference type="PROSITE-ProRule" id="PRU01211"/>
    </source>
</evidence>
<keyword evidence="1 9" id="KW-0645">Protease</keyword>
<feature type="domain" description="Peptidase M12A" evidence="11">
    <location>
        <begin position="78"/>
        <end position="271"/>
    </location>
</feature>
<keyword evidence="7" id="KW-0865">Zymogen</keyword>
<evidence type="ECO:0000256" key="5">
    <source>
        <dbReference type="ARBA" id="ARBA00022833"/>
    </source>
</evidence>
<evidence type="ECO:0000256" key="2">
    <source>
        <dbReference type="ARBA" id="ARBA00022723"/>
    </source>
</evidence>
<evidence type="ECO:0000259" key="11">
    <source>
        <dbReference type="PROSITE" id="PS51864"/>
    </source>
</evidence>
<feature type="signal peptide" evidence="10">
    <location>
        <begin position="1"/>
        <end position="19"/>
    </location>
</feature>
<dbReference type="Pfam" id="PF01400">
    <property type="entry name" value="Astacin"/>
    <property type="match status" value="1"/>
</dbReference>
<dbReference type="SUPFAM" id="SSF55486">
    <property type="entry name" value="Metalloproteases ('zincins'), catalytic domain"/>
    <property type="match status" value="1"/>
</dbReference>
<feature type="binding site" evidence="9">
    <location>
        <position position="170"/>
    </location>
    <ligand>
        <name>Zn(2+)</name>
        <dbReference type="ChEBI" id="CHEBI:29105"/>
        <note>catalytic</note>
    </ligand>
</feature>
<dbReference type="GO" id="GO:0006508">
    <property type="term" value="P:proteolysis"/>
    <property type="evidence" value="ECO:0007669"/>
    <property type="project" value="UniProtKB-KW"/>
</dbReference>
<dbReference type="InterPro" id="IPR024079">
    <property type="entry name" value="MetalloPept_cat_dom_sf"/>
</dbReference>
<evidence type="ECO:0000256" key="3">
    <source>
        <dbReference type="ARBA" id="ARBA00022729"/>
    </source>
</evidence>
<evidence type="ECO:0000256" key="10">
    <source>
        <dbReference type="RuleBase" id="RU361183"/>
    </source>
</evidence>
<evidence type="ECO:0000256" key="8">
    <source>
        <dbReference type="ARBA" id="ARBA00023157"/>
    </source>
</evidence>
<protein>
    <recommendedName>
        <fullName evidence="10">Metalloendopeptidase</fullName>
        <ecNumber evidence="10">3.4.24.-</ecNumber>
    </recommendedName>
</protein>
<proteinExistence type="predicted"/>
<gene>
    <name evidence="13" type="primary">LOC113064352</name>
</gene>
<evidence type="ECO:0000313" key="12">
    <source>
        <dbReference type="Proteomes" id="UP000515129"/>
    </source>
</evidence>
<keyword evidence="8" id="KW-1015">Disulfide bond</keyword>
<dbReference type="RefSeq" id="XP_026090900.1">
    <property type="nucleotide sequence ID" value="XM_026235115.1"/>
</dbReference>
<dbReference type="PANTHER" id="PTHR10127:SF839">
    <property type="entry name" value="HATCHING ENZYME 1.2-RELATED"/>
    <property type="match status" value="1"/>
</dbReference>
<evidence type="ECO:0000256" key="7">
    <source>
        <dbReference type="ARBA" id="ARBA00023145"/>
    </source>
</evidence>
<keyword evidence="3 10" id="KW-0732">Signal</keyword>
<keyword evidence="12" id="KW-1185">Reference proteome</keyword>
<dbReference type="GO" id="GO:0008270">
    <property type="term" value="F:zinc ion binding"/>
    <property type="evidence" value="ECO:0007669"/>
    <property type="project" value="UniProtKB-UniRule"/>
</dbReference>
<dbReference type="KEGG" id="caua:113064352"/>
<name>A0A6P6M2D4_CARAU</name>
<evidence type="ECO:0000256" key="1">
    <source>
        <dbReference type="ARBA" id="ARBA00022670"/>
    </source>
</evidence>
<keyword evidence="6 9" id="KW-0482">Metalloprotease</keyword>
<sequence>MACILFFSFSAVLLNFSGARPLADQAVQSSTGVDLFSQILEANKEVSDMLSEGDIVVSASASKKAMTNSMTGAMSTVNGYSGWPKSPSGWVVVPYTISNDYSDYQRMVIESAMKSITSKTCVHFLPRTNEVDYISIENLGGCSSTVGRAGGVQQLSLSVDGCIYYGIVEHELIHSLGFSHEHTRSDRDKYIWINWQNVPEASSYNFQIKDTDTLNTPYDYNSIMHYGRSSFAIQSGLETIVPIPNPLVQIGQRQELSAIDIQRINQLYECGF</sequence>
<dbReference type="AlphaFoldDB" id="A0A6P6M2D4"/>
<keyword evidence="2 9" id="KW-0479">Metal-binding</keyword>
<reference evidence="13" key="1">
    <citation type="submission" date="2025-08" db="UniProtKB">
        <authorList>
            <consortium name="RefSeq"/>
        </authorList>
    </citation>
    <scope>IDENTIFICATION</scope>
    <source>
        <strain evidence="13">Wakin</strain>
        <tissue evidence="13">Muscle</tissue>
    </source>
</reference>
<comment type="caution">
    <text evidence="9">Lacks conserved residue(s) required for the propagation of feature annotation.</text>
</comment>
<dbReference type="Proteomes" id="UP000515129">
    <property type="component" value="Chromosome 46"/>
</dbReference>
<comment type="cofactor">
    <cofactor evidence="9 10">
        <name>Zn(2+)</name>
        <dbReference type="ChEBI" id="CHEBI:29105"/>
    </cofactor>
    <text evidence="9 10">Binds 1 zinc ion per subunit.</text>
</comment>
<dbReference type="OrthoDB" id="291007at2759"/>